<feature type="region of interest" description="Disordered" evidence="1">
    <location>
        <begin position="541"/>
        <end position="593"/>
    </location>
</feature>
<feature type="compositionally biased region" description="Basic and acidic residues" evidence="1">
    <location>
        <begin position="434"/>
        <end position="449"/>
    </location>
</feature>
<feature type="compositionally biased region" description="Polar residues" evidence="1">
    <location>
        <begin position="271"/>
        <end position="283"/>
    </location>
</feature>
<proteinExistence type="predicted"/>
<keyword evidence="3" id="KW-1185">Reference proteome</keyword>
<feature type="region of interest" description="Disordered" evidence="1">
    <location>
        <begin position="386"/>
        <end position="405"/>
    </location>
</feature>
<feature type="compositionally biased region" description="Polar residues" evidence="1">
    <location>
        <begin position="156"/>
        <end position="165"/>
    </location>
</feature>
<dbReference type="AlphaFoldDB" id="A0A225AIE7"/>
<gene>
    <name evidence="2" type="ORF">UA08_03365</name>
</gene>
<organism evidence="2 3">
    <name type="scientific">Talaromyces atroroseus</name>
    <dbReference type="NCBI Taxonomy" id="1441469"/>
    <lineage>
        <taxon>Eukaryota</taxon>
        <taxon>Fungi</taxon>
        <taxon>Dikarya</taxon>
        <taxon>Ascomycota</taxon>
        <taxon>Pezizomycotina</taxon>
        <taxon>Eurotiomycetes</taxon>
        <taxon>Eurotiomycetidae</taxon>
        <taxon>Eurotiales</taxon>
        <taxon>Trichocomaceae</taxon>
        <taxon>Talaromyces</taxon>
        <taxon>Talaromyces sect. Trachyspermi</taxon>
    </lineage>
</organism>
<evidence type="ECO:0000313" key="2">
    <source>
        <dbReference type="EMBL" id="OKL61222.1"/>
    </source>
</evidence>
<reference evidence="2 3" key="1">
    <citation type="submission" date="2015-06" db="EMBL/GenBank/DDBJ databases">
        <title>Talaromyces atroroseus IBT 11181 draft genome.</title>
        <authorList>
            <person name="Rasmussen K.B."/>
            <person name="Rasmussen S."/>
            <person name="Petersen B."/>
            <person name="Sicheritz-Ponten T."/>
            <person name="Mortensen U.H."/>
            <person name="Thrane U."/>
        </authorList>
    </citation>
    <scope>NUCLEOTIDE SEQUENCE [LARGE SCALE GENOMIC DNA]</scope>
    <source>
        <strain evidence="2 3">IBT 11181</strain>
    </source>
</reference>
<feature type="region of interest" description="Disordered" evidence="1">
    <location>
        <begin position="636"/>
        <end position="661"/>
    </location>
</feature>
<feature type="region of interest" description="Disordered" evidence="1">
    <location>
        <begin position="201"/>
        <end position="304"/>
    </location>
</feature>
<dbReference type="EMBL" id="LFMY01000004">
    <property type="protein sequence ID" value="OKL61222.1"/>
    <property type="molecule type" value="Genomic_DNA"/>
</dbReference>
<evidence type="ECO:0000256" key="1">
    <source>
        <dbReference type="SAM" id="MobiDB-lite"/>
    </source>
</evidence>
<feature type="region of interest" description="Disordered" evidence="1">
    <location>
        <begin position="1"/>
        <end position="36"/>
    </location>
</feature>
<feature type="region of interest" description="Disordered" evidence="1">
    <location>
        <begin position="413"/>
        <end position="472"/>
    </location>
</feature>
<feature type="compositionally biased region" description="Basic and acidic residues" evidence="1">
    <location>
        <begin position="172"/>
        <end position="186"/>
    </location>
</feature>
<dbReference type="Proteomes" id="UP000214365">
    <property type="component" value="Unassembled WGS sequence"/>
</dbReference>
<dbReference type="OrthoDB" id="73788at2759"/>
<dbReference type="GeneID" id="31003120"/>
<sequence length="661" mass="73205">MSSEKARINKPGKKHHDSTYLPITPVESGTKHVAADARRVATTTKATRRNRLLSSVVKNQNGRRYPSSPDWDSQITLTQLVPKTETPDDARDSVEYNEDANRLEKGRNHANVIDLVDDLDEDDVPCKSSGRQPPREQSFRSPNSIPNTLFKRRKSSSGTASSVRQTAKAGKGKNEKNPKYKGKDGNKTLTQMDFVRRYIPLPESDDDDLKLYDETLPATDNGDIHKEEQNKNPGDLLTPRKRRKLDDDSKLASPTIKSKLSPDQKTEAHLVSQSNHTPKTPQRSLKFEIPSSQTPESPYQKFLPSPDLHKVRRASLGVQSSKIVDENYGLASQSLNQEEAKTTQHGMLQSAPSDIGHDGHLPFTASPYTQSRRSPSHIKPLLFQSDRQKMTSRAPEPPPVPLDKEAIIYDTDAGTDYGDLDDDNLPQSPAEIKSPSRPDRSDCLTRHDTQNGFDSDDLPPIPNSGTDLEINTNTLSDPALASESSVYYRRPAQFTQYPNEPVPMVNTQKIAELFPIEEEEAEVEEPRESLIGTSMLSSNQFSISPTNHQPLESEVPTQEESAEKLVDMVPESSPAARLAEAAPAASTMAPPSRESIVLVESSQLVDRLSRQDDSLHAGASLRRLFSTGEFLTDSVMESIPPPPWALSQDSVGDPYPEDDAN</sequence>
<feature type="compositionally biased region" description="Low complexity" evidence="1">
    <location>
        <begin position="570"/>
        <end position="591"/>
    </location>
</feature>
<feature type="region of interest" description="Disordered" evidence="1">
    <location>
        <begin position="120"/>
        <end position="188"/>
    </location>
</feature>
<feature type="compositionally biased region" description="Polar residues" evidence="1">
    <location>
        <begin position="463"/>
        <end position="472"/>
    </location>
</feature>
<protein>
    <submittedName>
        <fullName evidence="2">Uncharacterized protein</fullName>
    </submittedName>
</protein>
<dbReference type="RefSeq" id="XP_020121343.1">
    <property type="nucleotide sequence ID" value="XM_020265657.1"/>
</dbReference>
<accession>A0A225AIE7</accession>
<feature type="region of interest" description="Disordered" evidence="1">
    <location>
        <begin position="354"/>
        <end position="377"/>
    </location>
</feature>
<comment type="caution">
    <text evidence="2">The sequence shown here is derived from an EMBL/GenBank/DDBJ whole genome shotgun (WGS) entry which is preliminary data.</text>
</comment>
<feature type="compositionally biased region" description="Polar residues" evidence="1">
    <location>
        <begin position="541"/>
        <end position="559"/>
    </location>
</feature>
<evidence type="ECO:0000313" key="3">
    <source>
        <dbReference type="Proteomes" id="UP000214365"/>
    </source>
</evidence>
<name>A0A225AIE7_TALAT</name>